<feature type="transmembrane region" description="Helical" evidence="2">
    <location>
        <begin position="176"/>
        <end position="199"/>
    </location>
</feature>
<dbReference type="Pfam" id="PF14219">
    <property type="entry name" value="DUF4328"/>
    <property type="match status" value="1"/>
</dbReference>
<gene>
    <name evidence="4" type="ORF">R3P94_10420</name>
    <name evidence="5" type="ORF">R3Q15_11440</name>
</gene>
<proteinExistence type="predicted"/>
<evidence type="ECO:0000256" key="2">
    <source>
        <dbReference type="SAM" id="Phobius"/>
    </source>
</evidence>
<protein>
    <submittedName>
        <fullName evidence="5">DUF4328 domain-containing protein</fullName>
    </submittedName>
</protein>
<keyword evidence="2" id="KW-0812">Transmembrane</keyword>
<evidence type="ECO:0000313" key="7">
    <source>
        <dbReference type="Proteomes" id="UP001185922"/>
    </source>
</evidence>
<feature type="transmembrane region" description="Helical" evidence="2">
    <location>
        <begin position="132"/>
        <end position="156"/>
    </location>
</feature>
<name>A0AAE4R7Y9_9ACTN</name>
<feature type="transmembrane region" description="Helical" evidence="2">
    <location>
        <begin position="266"/>
        <end position="286"/>
    </location>
</feature>
<evidence type="ECO:0000313" key="5">
    <source>
        <dbReference type="EMBL" id="MDV6312491.1"/>
    </source>
</evidence>
<feature type="transmembrane region" description="Helical" evidence="2">
    <location>
        <begin position="298"/>
        <end position="316"/>
    </location>
</feature>
<comment type="caution">
    <text evidence="5">The sequence shown here is derived from an EMBL/GenBank/DDBJ whole genome shotgun (WGS) entry which is preliminary data.</text>
</comment>
<evidence type="ECO:0000256" key="1">
    <source>
        <dbReference type="SAM" id="MobiDB-lite"/>
    </source>
</evidence>
<dbReference type="EMBL" id="JAWLKI010000009">
    <property type="protein sequence ID" value="MDV6307724.1"/>
    <property type="molecule type" value="Genomic_DNA"/>
</dbReference>
<feature type="region of interest" description="Disordered" evidence="1">
    <location>
        <begin position="41"/>
        <end position="64"/>
    </location>
</feature>
<dbReference type="RefSeq" id="WP_096272732.1">
    <property type="nucleotide sequence ID" value="NZ_JAPWID010000017.1"/>
</dbReference>
<dbReference type="Proteomes" id="UP001185922">
    <property type="component" value="Unassembled WGS sequence"/>
</dbReference>
<keyword evidence="6" id="KW-1185">Reference proteome</keyword>
<dbReference type="InterPro" id="IPR025565">
    <property type="entry name" value="DUF4328"/>
</dbReference>
<reference evidence="5 6" key="1">
    <citation type="submission" date="2023-10" db="EMBL/GenBank/DDBJ databases">
        <title>Development of a sustainable strategy for remediation of hydrocarbon-contaminated territories based on the waste exchange concept.</title>
        <authorList>
            <person name="Krivoruchko A."/>
        </authorList>
    </citation>
    <scope>NUCLEOTIDE SEQUENCE</scope>
    <source>
        <strain evidence="4 6">IEGM 1266</strain>
        <strain evidence="5">IEGM 1279</strain>
    </source>
</reference>
<keyword evidence="2" id="KW-0472">Membrane</keyword>
<evidence type="ECO:0000259" key="3">
    <source>
        <dbReference type="Pfam" id="PF14219"/>
    </source>
</evidence>
<organism evidence="5 7">
    <name type="scientific">Gordonia amicalis</name>
    <dbReference type="NCBI Taxonomy" id="89053"/>
    <lineage>
        <taxon>Bacteria</taxon>
        <taxon>Bacillati</taxon>
        <taxon>Actinomycetota</taxon>
        <taxon>Actinomycetes</taxon>
        <taxon>Mycobacteriales</taxon>
        <taxon>Gordoniaceae</taxon>
        <taxon>Gordonia</taxon>
    </lineage>
</organism>
<dbReference type="Proteomes" id="UP001185779">
    <property type="component" value="Unassembled WGS sequence"/>
</dbReference>
<accession>A0AAE4R7Y9</accession>
<dbReference type="AlphaFoldDB" id="A0AAE4R7Y9"/>
<feature type="domain" description="DUF4328" evidence="3">
    <location>
        <begin position="171"/>
        <end position="319"/>
    </location>
</feature>
<feature type="compositionally biased region" description="Pro residues" evidence="1">
    <location>
        <begin position="46"/>
        <end position="55"/>
    </location>
</feature>
<dbReference type="EMBL" id="JAWLKH010000010">
    <property type="protein sequence ID" value="MDV6312491.1"/>
    <property type="molecule type" value="Genomic_DNA"/>
</dbReference>
<evidence type="ECO:0000313" key="4">
    <source>
        <dbReference type="EMBL" id="MDV6307724.1"/>
    </source>
</evidence>
<keyword evidence="2" id="KW-1133">Transmembrane helix</keyword>
<sequence>MIDLCPRCRIQAPHRPGREHCPRCGGPLSVVDDVAHAMAATAHPAAPAPTRPAAPAPTRRAPVPTGRFYRGRNVRWVARRPPEAIPVRRGPSGSRGPRLIPRYVYIPTWGLRDEPVKPDATHDRIETSRARLLFVLVVAGTALAASAVIHLVRYLLLAVNRTQPLPDPLIVVSDWLIIFGGVAAFLAYVWATLAFMRWVMDLRAGTYEDARLLDPRRPVWVGVLVGVPLVNLIGAPLVLGEVAARRVAHDPSLDAERVGRRVRRLWVAWVIVNVTAVLALIARAVAWGSDSVQTGANALAMVIISAAVSAAFAFWLTRRVPVLFDAVTAVPVPKRRWVAVG</sequence>
<evidence type="ECO:0000313" key="6">
    <source>
        <dbReference type="Proteomes" id="UP001185779"/>
    </source>
</evidence>